<dbReference type="InterPro" id="IPR027417">
    <property type="entry name" value="P-loop_NTPase"/>
</dbReference>
<keyword evidence="3" id="KW-0547">Nucleotide-binding</keyword>
<dbReference type="PROSITE" id="PS50893">
    <property type="entry name" value="ABC_TRANSPORTER_2"/>
    <property type="match status" value="1"/>
</dbReference>
<dbReference type="PANTHER" id="PTHR42711">
    <property type="entry name" value="ABC TRANSPORTER ATP-BINDING PROTEIN"/>
    <property type="match status" value="1"/>
</dbReference>
<dbReference type="Proteomes" id="UP001299546">
    <property type="component" value="Unassembled WGS sequence"/>
</dbReference>
<dbReference type="InterPro" id="IPR003439">
    <property type="entry name" value="ABC_transporter-like_ATP-bd"/>
</dbReference>
<keyword evidence="7" id="KW-1185">Reference proteome</keyword>
<name>A0ABS8DG80_9FIRM</name>
<dbReference type="CDD" id="cd03230">
    <property type="entry name" value="ABC_DR_subfamily_A"/>
    <property type="match status" value="1"/>
</dbReference>
<evidence type="ECO:0000256" key="3">
    <source>
        <dbReference type="ARBA" id="ARBA00022741"/>
    </source>
</evidence>
<proteinExistence type="inferred from homology"/>
<keyword evidence="4 6" id="KW-0067">ATP-binding</keyword>
<reference evidence="6 7" key="1">
    <citation type="submission" date="2021-10" db="EMBL/GenBank/DDBJ databases">
        <title>Collection of gut derived symbiotic bacterial strains cultured from healthy donors.</title>
        <authorList>
            <person name="Lin H."/>
            <person name="Littmann E."/>
            <person name="Kohout C."/>
            <person name="Pamer E.G."/>
        </authorList>
    </citation>
    <scope>NUCLEOTIDE SEQUENCE [LARGE SCALE GENOMIC DNA]</scope>
    <source>
        <strain evidence="6 7">DFI.1.165</strain>
    </source>
</reference>
<gene>
    <name evidence="6" type="ORF">LIZ65_08930</name>
</gene>
<evidence type="ECO:0000259" key="5">
    <source>
        <dbReference type="PROSITE" id="PS50893"/>
    </source>
</evidence>
<dbReference type="Gene3D" id="3.40.50.300">
    <property type="entry name" value="P-loop containing nucleotide triphosphate hydrolases"/>
    <property type="match status" value="1"/>
</dbReference>
<keyword evidence="2" id="KW-0813">Transport</keyword>
<sequence>MTDTVIKINQLTKDYGKGRGIFDVDLDVHRGEVFGYVGTNGSGKTTTIRQIMGFVRPDKGQSSVLGYDSWKNATKIMQYVSYIPGEIAFPSLASGTDFLKLQAEYQGVTDFSYMNHVIELLQLDPTANLKRMSKGMKQKTAIVAALMADKEILVMDEPTTGLDPLMRDAFLNLVREEKEKGRTIFMSSHIFEEIEEVCDRVAMIKDGHIVDTLELWQLRHWKTKTFRIYFSSKEELARFTEAFRFVIGKKEAQLCCTVEMPVEETSHLFHILKDYQVSSLREEHLSLEQYFMQVYQKGANKNGKC</sequence>
<comment type="caution">
    <text evidence="6">The sequence shown here is derived from an EMBL/GenBank/DDBJ whole genome shotgun (WGS) entry which is preliminary data.</text>
</comment>
<dbReference type="EMBL" id="JAJCIS010000004">
    <property type="protein sequence ID" value="MCB7387413.1"/>
    <property type="molecule type" value="Genomic_DNA"/>
</dbReference>
<dbReference type="RefSeq" id="WP_066737644.1">
    <property type="nucleotide sequence ID" value="NZ_JAJCIS010000004.1"/>
</dbReference>
<dbReference type="InterPro" id="IPR050763">
    <property type="entry name" value="ABC_transporter_ATP-binding"/>
</dbReference>
<accession>A0ABS8DG80</accession>
<comment type="similarity">
    <text evidence="1">Belongs to the ABC transporter superfamily.</text>
</comment>
<dbReference type="Pfam" id="PF00005">
    <property type="entry name" value="ABC_tran"/>
    <property type="match status" value="1"/>
</dbReference>
<feature type="domain" description="ABC transporter" evidence="5">
    <location>
        <begin position="6"/>
        <end position="231"/>
    </location>
</feature>
<protein>
    <submittedName>
        <fullName evidence="6">ATP-binding cassette domain-containing protein</fullName>
    </submittedName>
</protein>
<evidence type="ECO:0000256" key="1">
    <source>
        <dbReference type="ARBA" id="ARBA00005417"/>
    </source>
</evidence>
<evidence type="ECO:0000313" key="7">
    <source>
        <dbReference type="Proteomes" id="UP001299546"/>
    </source>
</evidence>
<organism evidence="6 7">
    <name type="scientific">Bariatricus massiliensis</name>
    <dbReference type="NCBI Taxonomy" id="1745713"/>
    <lineage>
        <taxon>Bacteria</taxon>
        <taxon>Bacillati</taxon>
        <taxon>Bacillota</taxon>
        <taxon>Clostridia</taxon>
        <taxon>Lachnospirales</taxon>
        <taxon>Lachnospiraceae</taxon>
        <taxon>Bariatricus</taxon>
    </lineage>
</organism>
<evidence type="ECO:0000256" key="4">
    <source>
        <dbReference type="ARBA" id="ARBA00022840"/>
    </source>
</evidence>
<dbReference type="GO" id="GO:0005524">
    <property type="term" value="F:ATP binding"/>
    <property type="evidence" value="ECO:0007669"/>
    <property type="project" value="UniProtKB-KW"/>
</dbReference>
<evidence type="ECO:0000313" key="6">
    <source>
        <dbReference type="EMBL" id="MCB7387413.1"/>
    </source>
</evidence>
<evidence type="ECO:0000256" key="2">
    <source>
        <dbReference type="ARBA" id="ARBA00022448"/>
    </source>
</evidence>
<dbReference type="SMART" id="SM00382">
    <property type="entry name" value="AAA"/>
    <property type="match status" value="1"/>
</dbReference>
<dbReference type="PANTHER" id="PTHR42711:SF5">
    <property type="entry name" value="ABC TRANSPORTER ATP-BINDING PROTEIN NATA"/>
    <property type="match status" value="1"/>
</dbReference>
<dbReference type="SUPFAM" id="SSF52540">
    <property type="entry name" value="P-loop containing nucleoside triphosphate hydrolases"/>
    <property type="match status" value="1"/>
</dbReference>
<dbReference type="InterPro" id="IPR003593">
    <property type="entry name" value="AAA+_ATPase"/>
</dbReference>